<feature type="region of interest" description="Disordered" evidence="1">
    <location>
        <begin position="1"/>
        <end position="60"/>
    </location>
</feature>
<dbReference type="Proteomes" id="UP000499080">
    <property type="component" value="Unassembled WGS sequence"/>
</dbReference>
<feature type="compositionally biased region" description="Basic and acidic residues" evidence="1">
    <location>
        <begin position="1"/>
        <end position="14"/>
    </location>
</feature>
<dbReference type="EMBL" id="BGPR01000148">
    <property type="protein sequence ID" value="GBL99371.1"/>
    <property type="molecule type" value="Genomic_DNA"/>
</dbReference>
<comment type="caution">
    <text evidence="2">The sequence shown here is derived from an EMBL/GenBank/DDBJ whole genome shotgun (WGS) entry which is preliminary data.</text>
</comment>
<organism evidence="2 3">
    <name type="scientific">Araneus ventricosus</name>
    <name type="common">Orbweaver spider</name>
    <name type="synonym">Epeira ventricosa</name>
    <dbReference type="NCBI Taxonomy" id="182803"/>
    <lineage>
        <taxon>Eukaryota</taxon>
        <taxon>Metazoa</taxon>
        <taxon>Ecdysozoa</taxon>
        <taxon>Arthropoda</taxon>
        <taxon>Chelicerata</taxon>
        <taxon>Arachnida</taxon>
        <taxon>Araneae</taxon>
        <taxon>Araneomorphae</taxon>
        <taxon>Entelegynae</taxon>
        <taxon>Araneoidea</taxon>
        <taxon>Araneidae</taxon>
        <taxon>Araneus</taxon>
    </lineage>
</organism>
<accession>A0A4Y2C4I5</accession>
<name>A0A4Y2C4I5_ARAVE</name>
<gene>
    <name evidence="2" type="ORF">AVEN_206785_1</name>
</gene>
<sequence>MSKQEPESSSRAEVAHVCSTDLQNNDTSPGFRAAAKARLRNKHKSPCKKRSVPNFQGHSQYSPGVIKKSLFIPGHRLKRNNEILSWKERITNAKWYGNGKKRNDYS</sequence>
<reference evidence="2 3" key="1">
    <citation type="journal article" date="2019" name="Sci. Rep.">
        <title>Orb-weaving spider Araneus ventricosus genome elucidates the spidroin gene catalogue.</title>
        <authorList>
            <person name="Kono N."/>
            <person name="Nakamura H."/>
            <person name="Ohtoshi R."/>
            <person name="Moran D.A.P."/>
            <person name="Shinohara A."/>
            <person name="Yoshida Y."/>
            <person name="Fujiwara M."/>
            <person name="Mori M."/>
            <person name="Tomita M."/>
            <person name="Arakawa K."/>
        </authorList>
    </citation>
    <scope>NUCLEOTIDE SEQUENCE [LARGE SCALE GENOMIC DNA]</scope>
</reference>
<evidence type="ECO:0000256" key="1">
    <source>
        <dbReference type="SAM" id="MobiDB-lite"/>
    </source>
</evidence>
<protein>
    <submittedName>
        <fullName evidence="2">Uncharacterized protein</fullName>
    </submittedName>
</protein>
<feature type="compositionally biased region" description="Basic residues" evidence="1">
    <location>
        <begin position="35"/>
        <end position="51"/>
    </location>
</feature>
<proteinExistence type="predicted"/>
<evidence type="ECO:0000313" key="3">
    <source>
        <dbReference type="Proteomes" id="UP000499080"/>
    </source>
</evidence>
<dbReference type="AlphaFoldDB" id="A0A4Y2C4I5"/>
<keyword evidence="3" id="KW-1185">Reference proteome</keyword>
<evidence type="ECO:0000313" key="2">
    <source>
        <dbReference type="EMBL" id="GBL99371.1"/>
    </source>
</evidence>